<keyword evidence="9 17" id="KW-0675">Receptor</keyword>
<sequence>MRLMNWRMASFMAATALAGLGTEHAVMAQETGTILLDTITVSATRTEEAAINALASESVVSAETVDLSGADSLGDVLNSVPGLEVEQVADSPGVAINIRGLSGFGRVAVNVDGARQNFQASGHSLAGGSVFFEPEFLDTATVTRGPVANAYGSGAIGGVVNFETKKASTFLKPGETWAAESFSRFSTNNGWAQGATGATRIGEAFGLLGSVVYRKNWRYENGNGGEVYNSANEIASGMVKAEIDPGNGHSLELGAITYYTDYSSGDPTTTNYDNEVSDNTISAKYRYRALDNDWFDIAASGYWTNTKLDQTYLTGSLAGGDRSFRIDTYGLDVNNTSRFATGNFAHETTVGFDGFFDYVDVTDVSGGSADFYTPNGQRKVYGAFVQHRIDYQNVVELIAGLRYDAYSLQGMGTESSGDHVSPKITVGFSPFERTFLDGLQLYGTYAEGYRSPSITETLISGTHPGGYLDFLPNTDLKPETAHNKEIGINYRRDGLIRPNDRIRLKAAYFHNRVDDYIDAALQSSGCTNTMTFMCYQYQNIANALIEGWELEASYDLGWMFLGLSGQHQRGEDVDTGDYLTTIPANRLLTTVGFRPLADVDATVGFQVDAVDSQKRSDTPAKGYGLVNLFATYKPRDDLQLGLNVDNLFDHQYQPYLDSDAGAGLAVKFTLRARLGG</sequence>
<evidence type="ECO:0000313" key="18">
    <source>
        <dbReference type="Proteomes" id="UP000244081"/>
    </source>
</evidence>
<dbReference type="PROSITE" id="PS00430">
    <property type="entry name" value="TONB_DEPENDENT_REC_1"/>
    <property type="match status" value="1"/>
</dbReference>
<dbReference type="InterPro" id="IPR036942">
    <property type="entry name" value="Beta-barrel_TonB_sf"/>
</dbReference>
<evidence type="ECO:0000256" key="2">
    <source>
        <dbReference type="ARBA" id="ARBA00009810"/>
    </source>
</evidence>
<evidence type="ECO:0000256" key="10">
    <source>
        <dbReference type="ARBA" id="ARBA00023237"/>
    </source>
</evidence>
<evidence type="ECO:0000256" key="1">
    <source>
        <dbReference type="ARBA" id="ARBA00004571"/>
    </source>
</evidence>
<dbReference type="InterPro" id="IPR000531">
    <property type="entry name" value="Beta-barrel_TonB"/>
</dbReference>
<dbReference type="Pfam" id="PF00593">
    <property type="entry name" value="TonB_dep_Rec_b-barrel"/>
    <property type="match status" value="1"/>
</dbReference>
<feature type="chain" id="PRO_5015748082" evidence="14">
    <location>
        <begin position="29"/>
        <end position="676"/>
    </location>
</feature>
<dbReference type="GO" id="GO:0009279">
    <property type="term" value="C:cell outer membrane"/>
    <property type="evidence" value="ECO:0007669"/>
    <property type="project" value="UniProtKB-SubCell"/>
</dbReference>
<feature type="signal peptide" evidence="14">
    <location>
        <begin position="1"/>
        <end position="28"/>
    </location>
</feature>
<evidence type="ECO:0000256" key="9">
    <source>
        <dbReference type="ARBA" id="ARBA00023170"/>
    </source>
</evidence>
<dbReference type="CDD" id="cd01347">
    <property type="entry name" value="ligand_gated_channel"/>
    <property type="match status" value="1"/>
</dbReference>
<dbReference type="Gene3D" id="2.170.130.10">
    <property type="entry name" value="TonB-dependent receptor, plug domain"/>
    <property type="match status" value="1"/>
</dbReference>
<dbReference type="InterPro" id="IPR010949">
    <property type="entry name" value="TonB_Hb/transfer/lactofer_rcpt"/>
</dbReference>
<evidence type="ECO:0000259" key="15">
    <source>
        <dbReference type="Pfam" id="PF00593"/>
    </source>
</evidence>
<dbReference type="GO" id="GO:0044718">
    <property type="term" value="P:siderophore transmembrane transport"/>
    <property type="evidence" value="ECO:0007669"/>
    <property type="project" value="TreeGrafter"/>
</dbReference>
<feature type="domain" description="TonB-dependent receptor-like beta-barrel" evidence="15">
    <location>
        <begin position="249"/>
        <end position="647"/>
    </location>
</feature>
<dbReference type="Proteomes" id="UP000244081">
    <property type="component" value="Unassembled WGS sequence"/>
</dbReference>
<evidence type="ECO:0000256" key="11">
    <source>
        <dbReference type="PROSITE-ProRule" id="PRU01360"/>
    </source>
</evidence>
<dbReference type="Pfam" id="PF07715">
    <property type="entry name" value="Plug"/>
    <property type="match status" value="1"/>
</dbReference>
<organism evidence="17 18">
    <name type="scientific">Breoghania corrubedonensis</name>
    <dbReference type="NCBI Taxonomy" id="665038"/>
    <lineage>
        <taxon>Bacteria</taxon>
        <taxon>Pseudomonadati</taxon>
        <taxon>Pseudomonadota</taxon>
        <taxon>Alphaproteobacteria</taxon>
        <taxon>Hyphomicrobiales</taxon>
        <taxon>Stappiaceae</taxon>
        <taxon>Breoghania</taxon>
    </lineage>
</organism>
<dbReference type="SUPFAM" id="SSF56935">
    <property type="entry name" value="Porins"/>
    <property type="match status" value="1"/>
</dbReference>
<dbReference type="Gene3D" id="2.40.170.20">
    <property type="entry name" value="TonB-dependent receptor, beta-barrel domain"/>
    <property type="match status" value="1"/>
</dbReference>
<dbReference type="AlphaFoldDB" id="A0A2T5VCY2"/>
<keyword evidence="7 12" id="KW-0798">TonB box</keyword>
<evidence type="ECO:0000256" key="5">
    <source>
        <dbReference type="ARBA" id="ARBA00022692"/>
    </source>
</evidence>
<name>A0A2T5VCY2_9HYPH</name>
<dbReference type="OrthoDB" id="9760333at2"/>
<dbReference type="InterPro" id="IPR037066">
    <property type="entry name" value="Plug_dom_sf"/>
</dbReference>
<evidence type="ECO:0000256" key="13">
    <source>
        <dbReference type="RuleBase" id="RU003357"/>
    </source>
</evidence>
<reference evidence="17 18" key="1">
    <citation type="submission" date="2018-04" db="EMBL/GenBank/DDBJ databases">
        <title>Genomic Encyclopedia of Archaeal and Bacterial Type Strains, Phase II (KMG-II): from individual species to whole genera.</title>
        <authorList>
            <person name="Goeker M."/>
        </authorList>
    </citation>
    <scope>NUCLEOTIDE SEQUENCE [LARGE SCALE GENOMIC DNA]</scope>
    <source>
        <strain evidence="17 18">DSM 23382</strain>
    </source>
</reference>
<dbReference type="InterPro" id="IPR012910">
    <property type="entry name" value="Plug_dom"/>
</dbReference>
<dbReference type="InterPro" id="IPR039426">
    <property type="entry name" value="TonB-dep_rcpt-like"/>
</dbReference>
<protein>
    <submittedName>
        <fullName evidence="17">Hemoglobin/transferrin/lactoferrin receptor protein</fullName>
    </submittedName>
</protein>
<feature type="domain" description="TonB-dependent receptor plug" evidence="16">
    <location>
        <begin position="53"/>
        <end position="159"/>
    </location>
</feature>
<evidence type="ECO:0000313" key="17">
    <source>
        <dbReference type="EMBL" id="PTW61613.1"/>
    </source>
</evidence>
<evidence type="ECO:0000256" key="14">
    <source>
        <dbReference type="SAM" id="SignalP"/>
    </source>
</evidence>
<dbReference type="GO" id="GO:0015344">
    <property type="term" value="F:siderophore uptake transmembrane transporter activity"/>
    <property type="evidence" value="ECO:0007669"/>
    <property type="project" value="TreeGrafter"/>
</dbReference>
<evidence type="ECO:0000256" key="8">
    <source>
        <dbReference type="ARBA" id="ARBA00023136"/>
    </source>
</evidence>
<feature type="short sequence motif" description="TonB box" evidence="12">
    <location>
        <begin position="38"/>
        <end position="44"/>
    </location>
</feature>
<dbReference type="PANTHER" id="PTHR30069">
    <property type="entry name" value="TONB-DEPENDENT OUTER MEMBRANE RECEPTOR"/>
    <property type="match status" value="1"/>
</dbReference>
<keyword evidence="10 11" id="KW-0998">Cell outer membrane</keyword>
<comment type="caution">
    <text evidence="17">The sequence shown here is derived from an EMBL/GenBank/DDBJ whole genome shotgun (WGS) entry which is preliminary data.</text>
</comment>
<dbReference type="NCBIfam" id="TIGR01786">
    <property type="entry name" value="TonB-hemlactrns"/>
    <property type="match status" value="1"/>
</dbReference>
<comment type="subcellular location">
    <subcellularLocation>
        <location evidence="1 11">Cell outer membrane</location>
        <topology evidence="1 11">Multi-pass membrane protein</topology>
    </subcellularLocation>
</comment>
<gene>
    <name evidence="17" type="ORF">C8N35_102328</name>
</gene>
<dbReference type="PANTHER" id="PTHR30069:SF41">
    <property type="entry name" value="HEME_HEMOPEXIN UTILIZATION PROTEIN C"/>
    <property type="match status" value="1"/>
</dbReference>
<dbReference type="NCBIfam" id="TIGR01785">
    <property type="entry name" value="TonB-hemin"/>
    <property type="match status" value="1"/>
</dbReference>
<accession>A0A2T5VCY2</accession>
<evidence type="ECO:0000256" key="12">
    <source>
        <dbReference type="PROSITE-ProRule" id="PRU10143"/>
    </source>
</evidence>
<dbReference type="EMBL" id="QAYG01000002">
    <property type="protein sequence ID" value="PTW61613.1"/>
    <property type="molecule type" value="Genomic_DNA"/>
</dbReference>
<keyword evidence="5 11" id="KW-0812">Transmembrane</keyword>
<evidence type="ECO:0000256" key="6">
    <source>
        <dbReference type="ARBA" id="ARBA00022729"/>
    </source>
</evidence>
<keyword evidence="6 14" id="KW-0732">Signal</keyword>
<keyword evidence="18" id="KW-1185">Reference proteome</keyword>
<keyword evidence="3 11" id="KW-0813">Transport</keyword>
<evidence type="ECO:0000256" key="4">
    <source>
        <dbReference type="ARBA" id="ARBA00022452"/>
    </source>
</evidence>
<keyword evidence="8 11" id="KW-0472">Membrane</keyword>
<dbReference type="PROSITE" id="PS52016">
    <property type="entry name" value="TONB_DEPENDENT_REC_3"/>
    <property type="match status" value="1"/>
</dbReference>
<evidence type="ECO:0000259" key="16">
    <source>
        <dbReference type="Pfam" id="PF07715"/>
    </source>
</evidence>
<evidence type="ECO:0000256" key="3">
    <source>
        <dbReference type="ARBA" id="ARBA00022448"/>
    </source>
</evidence>
<evidence type="ECO:0000256" key="7">
    <source>
        <dbReference type="ARBA" id="ARBA00023077"/>
    </source>
</evidence>
<dbReference type="GO" id="GO:0015232">
    <property type="term" value="F:heme transmembrane transporter activity"/>
    <property type="evidence" value="ECO:0007669"/>
    <property type="project" value="InterPro"/>
</dbReference>
<keyword evidence="4 11" id="KW-1134">Transmembrane beta strand</keyword>
<comment type="similarity">
    <text evidence="2 11 13">Belongs to the TonB-dependent receptor family.</text>
</comment>
<dbReference type="InterPro" id="IPR010916">
    <property type="entry name" value="TonB_box_CS"/>
</dbReference>
<proteinExistence type="inferred from homology"/>
<dbReference type="InterPro" id="IPR011276">
    <property type="entry name" value="TonB_haem/Hb_rcpt"/>
</dbReference>